<feature type="compositionally biased region" description="Basic and acidic residues" evidence="5">
    <location>
        <begin position="1598"/>
        <end position="1640"/>
    </location>
</feature>
<feature type="compositionally biased region" description="Basic and acidic residues" evidence="5">
    <location>
        <begin position="1439"/>
        <end position="1450"/>
    </location>
</feature>
<feature type="compositionally biased region" description="Low complexity" evidence="5">
    <location>
        <begin position="383"/>
        <end position="397"/>
    </location>
</feature>
<dbReference type="InterPro" id="IPR013083">
    <property type="entry name" value="Znf_RING/FYVE/PHD"/>
</dbReference>
<dbReference type="PROSITE" id="PS00518">
    <property type="entry name" value="ZF_RING_1"/>
    <property type="match status" value="1"/>
</dbReference>
<evidence type="ECO:0000259" key="6">
    <source>
        <dbReference type="PROSITE" id="PS50016"/>
    </source>
</evidence>
<feature type="compositionally biased region" description="Basic residues" evidence="5">
    <location>
        <begin position="2079"/>
        <end position="2104"/>
    </location>
</feature>
<feature type="compositionally biased region" description="Acidic residues" evidence="5">
    <location>
        <begin position="88"/>
        <end position="112"/>
    </location>
</feature>
<reference evidence="8" key="1">
    <citation type="journal article" date="2023" name="bioRxiv">
        <title>Scaffold-level genome assemblies of two parasitoid biocontrol wasps reveal the parthenogenesis mechanism and an associated novel virus.</title>
        <authorList>
            <person name="Inwood S."/>
            <person name="Skelly J."/>
            <person name="Guhlin J."/>
            <person name="Harrop T."/>
            <person name="Goldson S."/>
            <person name="Dearden P."/>
        </authorList>
    </citation>
    <scope>NUCLEOTIDE SEQUENCE</scope>
    <source>
        <strain evidence="8">Irish</strain>
        <tissue evidence="8">Whole body</tissue>
    </source>
</reference>
<keyword evidence="1" id="KW-0479">Metal-binding</keyword>
<dbReference type="SMART" id="SM00184">
    <property type="entry name" value="RING"/>
    <property type="match status" value="2"/>
</dbReference>
<feature type="region of interest" description="Disordered" evidence="5">
    <location>
        <begin position="2290"/>
        <end position="2531"/>
    </location>
</feature>
<feature type="compositionally biased region" description="Polar residues" evidence="5">
    <location>
        <begin position="1881"/>
        <end position="1893"/>
    </location>
</feature>
<evidence type="ECO:0000256" key="3">
    <source>
        <dbReference type="ARBA" id="ARBA00022833"/>
    </source>
</evidence>
<proteinExistence type="predicted"/>
<feature type="compositionally biased region" description="Acidic residues" evidence="5">
    <location>
        <begin position="2391"/>
        <end position="2419"/>
    </location>
</feature>
<feature type="compositionally biased region" description="Polar residues" evidence="5">
    <location>
        <begin position="1415"/>
        <end position="1429"/>
    </location>
</feature>
<feature type="compositionally biased region" description="Low complexity" evidence="5">
    <location>
        <begin position="2152"/>
        <end position="2191"/>
    </location>
</feature>
<feature type="region of interest" description="Disordered" evidence="5">
    <location>
        <begin position="2891"/>
        <end position="2915"/>
    </location>
</feature>
<dbReference type="CDD" id="cd16635">
    <property type="entry name" value="mRING-HC-C3HC3D_PHRF1"/>
    <property type="match status" value="1"/>
</dbReference>
<feature type="compositionally biased region" description="Acidic residues" evidence="5">
    <location>
        <begin position="2323"/>
        <end position="2363"/>
    </location>
</feature>
<comment type="caution">
    <text evidence="8">The sequence shown here is derived from an EMBL/GenBank/DDBJ whole genome shotgun (WGS) entry which is preliminary data.</text>
</comment>
<feature type="compositionally biased region" description="Low complexity" evidence="5">
    <location>
        <begin position="2506"/>
        <end position="2521"/>
    </location>
</feature>
<organism evidence="8 9">
    <name type="scientific">Microctonus aethiopoides</name>
    <dbReference type="NCBI Taxonomy" id="144406"/>
    <lineage>
        <taxon>Eukaryota</taxon>
        <taxon>Metazoa</taxon>
        <taxon>Ecdysozoa</taxon>
        <taxon>Arthropoda</taxon>
        <taxon>Hexapoda</taxon>
        <taxon>Insecta</taxon>
        <taxon>Pterygota</taxon>
        <taxon>Neoptera</taxon>
        <taxon>Endopterygota</taxon>
        <taxon>Hymenoptera</taxon>
        <taxon>Apocrita</taxon>
        <taxon>Ichneumonoidea</taxon>
        <taxon>Braconidae</taxon>
        <taxon>Euphorinae</taxon>
        <taxon>Microctonus</taxon>
    </lineage>
</organism>
<feature type="region of interest" description="Disordered" evidence="5">
    <location>
        <begin position="708"/>
        <end position="802"/>
    </location>
</feature>
<feature type="compositionally biased region" description="Basic and acidic residues" evidence="5">
    <location>
        <begin position="1841"/>
        <end position="1853"/>
    </location>
</feature>
<evidence type="ECO:0000313" key="8">
    <source>
        <dbReference type="EMBL" id="KAK0173791.1"/>
    </source>
</evidence>
<keyword evidence="2 4" id="KW-0863">Zinc-finger</keyword>
<dbReference type="SUPFAM" id="SSF57903">
    <property type="entry name" value="FYVE/PHD zinc finger"/>
    <property type="match status" value="1"/>
</dbReference>
<feature type="region of interest" description="Disordered" evidence="5">
    <location>
        <begin position="1935"/>
        <end position="2027"/>
    </location>
</feature>
<dbReference type="CDD" id="cd15536">
    <property type="entry name" value="PHD_PHRF1"/>
    <property type="match status" value="1"/>
</dbReference>
<feature type="compositionally biased region" description="Basic and acidic residues" evidence="5">
    <location>
        <begin position="1322"/>
        <end position="1338"/>
    </location>
</feature>
<feature type="compositionally biased region" description="Polar residues" evidence="5">
    <location>
        <begin position="372"/>
        <end position="382"/>
    </location>
</feature>
<evidence type="ECO:0000256" key="2">
    <source>
        <dbReference type="ARBA" id="ARBA00022771"/>
    </source>
</evidence>
<evidence type="ECO:0000256" key="4">
    <source>
        <dbReference type="PROSITE-ProRule" id="PRU00175"/>
    </source>
</evidence>
<dbReference type="Gene3D" id="3.30.40.10">
    <property type="entry name" value="Zinc/RING finger domain, C3HC4 (zinc finger)"/>
    <property type="match status" value="2"/>
</dbReference>
<feature type="region of interest" description="Disordered" evidence="5">
    <location>
        <begin position="2240"/>
        <end position="2273"/>
    </location>
</feature>
<feature type="region of interest" description="Disordered" evidence="5">
    <location>
        <begin position="357"/>
        <end position="432"/>
    </location>
</feature>
<feature type="region of interest" description="Disordered" evidence="5">
    <location>
        <begin position="454"/>
        <end position="486"/>
    </location>
</feature>
<feature type="compositionally biased region" description="Basic and acidic residues" evidence="5">
    <location>
        <begin position="2436"/>
        <end position="2449"/>
    </location>
</feature>
<feature type="compositionally biased region" description="Polar residues" evidence="5">
    <location>
        <begin position="2046"/>
        <end position="2063"/>
    </location>
</feature>
<dbReference type="Proteomes" id="UP001168990">
    <property type="component" value="Unassembled WGS sequence"/>
</dbReference>
<feature type="compositionally biased region" description="Basic and acidic residues" evidence="5">
    <location>
        <begin position="1525"/>
        <end position="1539"/>
    </location>
</feature>
<dbReference type="SUPFAM" id="SSF57850">
    <property type="entry name" value="RING/U-box"/>
    <property type="match status" value="1"/>
</dbReference>
<dbReference type="EMBL" id="JAQQBS010000002">
    <property type="protein sequence ID" value="KAK0173791.1"/>
    <property type="molecule type" value="Genomic_DNA"/>
</dbReference>
<dbReference type="PANTHER" id="PTHR12618">
    <property type="entry name" value="PHD AND RING FINGER DOMAIN-CONTAINING PROTEIN 1"/>
    <property type="match status" value="1"/>
</dbReference>
<feature type="compositionally biased region" description="Polar residues" evidence="5">
    <location>
        <begin position="2656"/>
        <end position="2687"/>
    </location>
</feature>
<feature type="region of interest" description="Disordered" evidence="5">
    <location>
        <begin position="1279"/>
        <end position="1450"/>
    </location>
</feature>
<dbReference type="InterPro" id="IPR057031">
    <property type="entry name" value="SFR19-like_C"/>
</dbReference>
<dbReference type="InterPro" id="IPR047157">
    <property type="entry name" value="PHRF1/Atg35"/>
</dbReference>
<feature type="compositionally biased region" description="Basic and acidic residues" evidence="5">
    <location>
        <begin position="962"/>
        <end position="971"/>
    </location>
</feature>
<feature type="compositionally biased region" description="Basic and acidic residues" evidence="5">
    <location>
        <begin position="2374"/>
        <end position="2390"/>
    </location>
</feature>
<keyword evidence="3" id="KW-0862">Zinc</keyword>
<accession>A0AA39FQR6</accession>
<feature type="compositionally biased region" description="Basic residues" evidence="5">
    <location>
        <begin position="459"/>
        <end position="485"/>
    </location>
</feature>
<dbReference type="SMART" id="SM00249">
    <property type="entry name" value="PHD"/>
    <property type="match status" value="1"/>
</dbReference>
<feature type="compositionally biased region" description="Low complexity" evidence="5">
    <location>
        <begin position="2688"/>
        <end position="2698"/>
    </location>
</feature>
<name>A0AA39FQR6_9HYME</name>
<feature type="region of interest" description="Disordered" evidence="5">
    <location>
        <begin position="1481"/>
        <end position="1912"/>
    </location>
</feature>
<feature type="compositionally biased region" description="Basic and acidic residues" evidence="5">
    <location>
        <begin position="918"/>
        <end position="928"/>
    </location>
</feature>
<feature type="compositionally biased region" description="Basic residues" evidence="5">
    <location>
        <begin position="1671"/>
        <end position="1683"/>
    </location>
</feature>
<protein>
    <recommendedName>
        <fullName evidence="10">PHD and RING finger domain-containing protein 1</fullName>
    </recommendedName>
</protein>
<feature type="region of interest" description="Disordered" evidence="5">
    <location>
        <begin position="1"/>
        <end position="143"/>
    </location>
</feature>
<feature type="compositionally biased region" description="Low complexity" evidence="5">
    <location>
        <begin position="1935"/>
        <end position="1951"/>
    </location>
</feature>
<dbReference type="PROSITE" id="PS01359">
    <property type="entry name" value="ZF_PHD_1"/>
    <property type="match status" value="1"/>
</dbReference>
<feature type="compositionally biased region" description="Basic residues" evidence="5">
    <location>
        <begin position="1781"/>
        <end position="1800"/>
    </location>
</feature>
<feature type="region of interest" description="Disordered" evidence="5">
    <location>
        <begin position="2046"/>
        <end position="2111"/>
    </location>
</feature>
<feature type="compositionally biased region" description="Polar residues" evidence="5">
    <location>
        <begin position="985"/>
        <end position="994"/>
    </location>
</feature>
<dbReference type="InterPro" id="IPR001965">
    <property type="entry name" value="Znf_PHD"/>
</dbReference>
<dbReference type="PANTHER" id="PTHR12618:SF20">
    <property type="entry name" value="PHD AND RING FINGER DOMAIN-CONTAINING PROTEIN 1"/>
    <property type="match status" value="1"/>
</dbReference>
<feature type="compositionally biased region" description="Basic and acidic residues" evidence="5">
    <location>
        <begin position="2069"/>
        <end position="2078"/>
    </location>
</feature>
<feature type="compositionally biased region" description="Basic and acidic residues" evidence="5">
    <location>
        <begin position="1496"/>
        <end position="1517"/>
    </location>
</feature>
<feature type="compositionally biased region" description="Pro residues" evidence="5">
    <location>
        <begin position="1041"/>
        <end position="1053"/>
    </location>
</feature>
<feature type="compositionally biased region" description="Polar residues" evidence="5">
    <location>
        <begin position="2725"/>
        <end position="2747"/>
    </location>
</feature>
<feature type="compositionally biased region" description="Basic and acidic residues" evidence="5">
    <location>
        <begin position="1013"/>
        <end position="1032"/>
    </location>
</feature>
<feature type="compositionally biased region" description="Basic residues" evidence="5">
    <location>
        <begin position="1808"/>
        <end position="1822"/>
    </location>
</feature>
<gene>
    <name evidence="8" type="ORF">PV328_006937</name>
</gene>
<dbReference type="Pfam" id="PF00628">
    <property type="entry name" value="PHD"/>
    <property type="match status" value="1"/>
</dbReference>
<evidence type="ECO:0000256" key="5">
    <source>
        <dbReference type="SAM" id="MobiDB-lite"/>
    </source>
</evidence>
<dbReference type="InterPro" id="IPR019786">
    <property type="entry name" value="Zinc_finger_PHD-type_CS"/>
</dbReference>
<evidence type="ECO:0000259" key="7">
    <source>
        <dbReference type="PROSITE" id="PS50089"/>
    </source>
</evidence>
<evidence type="ECO:0008006" key="10">
    <source>
        <dbReference type="Google" id="ProtNLM"/>
    </source>
</evidence>
<dbReference type="PROSITE" id="PS50016">
    <property type="entry name" value="ZF_PHD_2"/>
    <property type="match status" value="1"/>
</dbReference>
<feature type="compositionally biased region" description="Acidic residues" evidence="5">
    <location>
        <begin position="1339"/>
        <end position="1358"/>
    </location>
</feature>
<feature type="compositionally biased region" description="Basic and acidic residues" evidence="5">
    <location>
        <begin position="1387"/>
        <end position="1399"/>
    </location>
</feature>
<dbReference type="GO" id="GO:0008270">
    <property type="term" value="F:zinc ion binding"/>
    <property type="evidence" value="ECO:0007669"/>
    <property type="project" value="UniProtKB-KW"/>
</dbReference>
<feature type="compositionally biased region" description="Low complexity" evidence="5">
    <location>
        <begin position="1894"/>
        <end position="1907"/>
    </location>
</feature>
<keyword evidence="9" id="KW-1185">Reference proteome</keyword>
<feature type="compositionally biased region" description="Acidic residues" evidence="5">
    <location>
        <begin position="2192"/>
        <end position="2203"/>
    </location>
</feature>
<dbReference type="PROSITE" id="PS50089">
    <property type="entry name" value="ZF_RING_2"/>
    <property type="match status" value="1"/>
</dbReference>
<feature type="region of interest" description="Disordered" evidence="5">
    <location>
        <begin position="2142"/>
        <end position="2209"/>
    </location>
</feature>
<feature type="region of interest" description="Disordered" evidence="5">
    <location>
        <begin position="2652"/>
        <end position="2759"/>
    </location>
</feature>
<feature type="compositionally biased region" description="Basic residues" evidence="5">
    <location>
        <begin position="1989"/>
        <end position="2003"/>
    </location>
</feature>
<feature type="compositionally biased region" description="Basic residues" evidence="5">
    <location>
        <begin position="400"/>
        <end position="425"/>
    </location>
</feature>
<feature type="compositionally biased region" description="Basic and acidic residues" evidence="5">
    <location>
        <begin position="1553"/>
        <end position="1590"/>
    </location>
</feature>
<dbReference type="InterPro" id="IPR019787">
    <property type="entry name" value="Znf_PHD-finger"/>
</dbReference>
<feature type="compositionally biased region" description="Gly residues" evidence="5">
    <location>
        <begin position="709"/>
        <end position="722"/>
    </location>
</feature>
<feature type="region of interest" description="Disordered" evidence="5">
    <location>
        <begin position="906"/>
        <end position="1122"/>
    </location>
</feature>
<dbReference type="Pfam" id="PF23030">
    <property type="entry name" value="SCAF11-like_C"/>
    <property type="match status" value="1"/>
</dbReference>
<evidence type="ECO:0000256" key="1">
    <source>
        <dbReference type="ARBA" id="ARBA00022723"/>
    </source>
</evidence>
<dbReference type="InterPro" id="IPR001841">
    <property type="entry name" value="Znf_RING"/>
</dbReference>
<feature type="compositionally biased region" description="Acidic residues" evidence="5">
    <location>
        <begin position="1065"/>
        <end position="1078"/>
    </location>
</feature>
<dbReference type="InterPro" id="IPR011011">
    <property type="entry name" value="Znf_FYVE_PHD"/>
</dbReference>
<evidence type="ECO:0000313" key="9">
    <source>
        <dbReference type="Proteomes" id="UP001168990"/>
    </source>
</evidence>
<dbReference type="Pfam" id="PF13639">
    <property type="entry name" value="zf-RING_2"/>
    <property type="match status" value="1"/>
</dbReference>
<feature type="compositionally biased region" description="Gly residues" evidence="5">
    <location>
        <begin position="746"/>
        <end position="761"/>
    </location>
</feature>
<feature type="compositionally biased region" description="Basic and acidic residues" evidence="5">
    <location>
        <begin position="1860"/>
        <end position="1879"/>
    </location>
</feature>
<feature type="compositionally biased region" description="Low complexity" evidence="5">
    <location>
        <begin position="1296"/>
        <end position="1310"/>
    </location>
</feature>
<feature type="domain" description="PHD-type" evidence="6">
    <location>
        <begin position="229"/>
        <end position="276"/>
    </location>
</feature>
<sequence>MSSDSEHISKPSKRVRCRISDSSDSSDDSVIIRINRKRRNNNVFSDESSSDDSDVQPPGLARRHSKKSVKPELIDDSSNESGCSSEFVESETSTEWESDWVSDHIDDSDDDTISEKSMKNMKQRKMNKASVKPLQNSDTDESDGQTEKCPICLLSFRSQEIGTPSSCEHCFCLLCIIEWSKNVNTCPVDRQTFTSIDVRSHLGGEIVKQLPIEPPNKSEEHVQEDPTYCEICRLCDREDRMLLCDGCDSGFHLECLTPPMHQVPIEEWYCSECSPNNQQNFAESVEIDFDEIPDLMAEARGLGVTYGRTRTGFSNEVEIMGRFQHMYRQRLIPRTRQSERVRANIRADRNRAREELTTTVITRAIPSFDPEQPSTSSGIDSISENSRGRSPNNSSSNLPRAKRTANNKTKRSKATSRKKKSRKMNKKSDTILREVRIREYNTDGEEKEIVTYVKVKPQTARRKHNKRGVKRRKKRKSQSTRRSRYCRVGSAGRITNTKTVRNRLAVALGLARRPRGSASTISLAPPNLKSSMPNRSNLINSRFRAGISQVNLFGDNLMLDYVPLGSDDETNEDNNVDGGSVVAVQRRNPTICTNRRRLALKGISNPVNRHESQSVDDLLGSIISSQQFWHSCKKNITLKADGTLLLPTDNKNTEKNRETDKSIVDDTNHVSVNDNNIIVDPVSENSLGTSTINSADIIQAPMYSHSRAGGVGNHNADGGGSFRGNYHDRGNRGHGGQDYGMRDSYSGGGGRPNYGGPGPRDGFGHGDLRPPPDALDFSSNFDNRRRPPGPLMPHFRNRLHPNYRNDMNRQRRFNNMDRGGLFRPTHLPHGPSFPHPNNFQGPSNMNNLPPPIMPPLLPSSIAQPEVNLSTIAPEVEPVRNSSVLNESCVDESSTVQEAPQLERLEGEECDIYGDIETPNDKSTDDNLKCDATVENNDENNGESVMALLPPPAPPSDLLDYDENSKSDKNNESDNEDLVIDDTPKDTANSETNENQTEDIYDPFAVADSDTNDSDTRDAKSDAKENELKHADATESTVADNPLPPPLAPPPTPPDFLSMVDNVHDNDDDDDDEDEEEKGDDCPNFSIYSSETMDVARHTEQELSQQIGPLEPPPLPPDIPDDDDIIVADVQACDLSEIPEPIDPYVESLRKERQTLCKIPSKKISSDSRGKITFKIGNKFKLNNRLSSLYDELDDAVEISIAQEKQAENEKAAEKDKKSVTVSLDVESEIKENKFHKDNENAKSDTDVNGLNVKIDNKTLHKTNTQEEKVVAADISAIEPIFGENSHKGKNTDTLVTSNKSESSTLVSSTSDKTEPISIASTSRDETRTKNVNIEHHEDADDDADDDNDDNDNDDDDDDLIQHSPESITEPDFQLQKDTVQYIVPAKLDGKDDNNDHWDSDGAYTPCKDEMPVRDTINSSEKNVSVSTFESGLEPITPPAKDRTTDDLDDRCKTPIEYAGLGTEAISETDEAINFEEELTLLNLRKEKEMEDGELVDENKLGGKKQSEKLSDSDDASNRKKKKEKREKTKQTGEKNKENISSDNQVAWKKISKNTKERQYREKGKRMESRDKEKDLAEKSRDKNKYREKSKEKTRKKIKDTSDRKKEKRKELPRYDVRKIVAEKPSRPRKDEYGRDIRDLSRSLSRTRSPVRANKRSHSREPRLSRSFSPRMRSRSRSWSRRLARSWSRDRISPANKRSVSRSRRKSPPRDRRSLSRRRSRSILNRRSRRSMSNQRQRRRRSISRKRRTRSRSYSRSRSRSKVRSRTRSRTPSRSRDARIKDKSKKHKSRSRSRRRKRSRTKTPPPRKATSKSRIKKRVKRKVSSTTANIHSITMRSRSRSRSRDRSYSRDKNRSKNWGKSNDKIVGDRESFPIRDEGRDQQPISGQASGWSAQWTPSWSRSRSRTPTGVNRQQHNDHLLESRGWSPSSLIGIPTASSLALPPSSPPSQSSAVMGSTNVTGIAGGNEPHDTVGLPKNLTVILRNKDAIKSKKRKEKRAKARKKPHEPERRKTSNKRNRTPPPSKEVFASGDNILVSVCFNNENASGQLNSTTSHLNENMPLLTTSKRRNREPIQAESSKRPKKDKSKDKRSKSPKVNKRDKKRKSKAAEIAASKKPVAVIDLDQSPFREQTPSPRDVIVLSDDEQDDDHNNNHHNMNINNNGNNNNNVGGAGNSNNVNSNNNNDANNINQIDNIDDDDDDEDENGGNGDIRILGMATLSEQQKRMTSSAVQQHIQLQLMHQQQAEQQQQSGKIQNQEDEKDSQQQDQQQIPHKLHLQQRCSISSDLEQFIAQGPKTPPEPQVKFSINKQPCNLRPASMMHPVFEGEEDEDEDTEADDDDNNDDDNDDEDDDRGNVENDVDDDEGDKCLQGTVGESTRDSSNKLMAKDKSGDNDIEDDGEGRDEEEEEDDNEDIDEVEEAENNLQRIEGQKQTLDNDNMSKDDHKKLRNTEESDGGIKIGPNTPPEPPMSPFTSPDAYDPFDPTKSRSPSPSAMDGVMSNDQKHCESTGTSLTSMKDTTTTGGNEKSDSDKPKIISMVTIKRAISPDKDGGLSGISDSTKTIDNSTSKDQINQCVATSTNANSFATINPVLATVAAAVQRSGIFSVNNPAGFNVQRSLAQANHIGAGMQLNKRTNDRTPQLTNLFMNSVKNLPISMRGNKSNTNRNSVLPQNGNDLPMETTNDTAIIDTSSPYSPGSSLSDGIFDPPSPGRTHHSPSSRPPGPSGSNMSNVMKNNSGNNSGNVPKNARSTNDKKDAFDALFGSPPLMKTGAGNKLRMKKAAVKSKKQMSNSKIGVRMDENQLQILDDLPSSAVEMQVKDKFLKKLNRQERVVEEVKLVLKPHYTKKHVTKEEYKDIMRKAVPKICHNRTGEINPKKIAQLIEAYVKRCRNNKRKGASTGLMANNPAKPSRPQKNPWS</sequence>
<dbReference type="InterPro" id="IPR017907">
    <property type="entry name" value="Znf_RING_CS"/>
</dbReference>
<feature type="compositionally biased region" description="Basic residues" evidence="5">
    <location>
        <begin position="1714"/>
        <end position="1772"/>
    </location>
</feature>
<feature type="compositionally biased region" description="Low complexity" evidence="5">
    <location>
        <begin position="20"/>
        <end position="33"/>
    </location>
</feature>
<feature type="domain" description="RING-type" evidence="7">
    <location>
        <begin position="149"/>
        <end position="190"/>
    </location>
</feature>
<reference evidence="8" key="2">
    <citation type="submission" date="2023-03" db="EMBL/GenBank/DDBJ databases">
        <authorList>
            <person name="Inwood S.N."/>
            <person name="Skelly J.G."/>
            <person name="Guhlin J."/>
            <person name="Harrop T.W.R."/>
            <person name="Goldson S.G."/>
            <person name="Dearden P.K."/>
        </authorList>
    </citation>
    <scope>NUCLEOTIDE SEQUENCE</scope>
    <source>
        <strain evidence="8">Irish</strain>
        <tissue evidence="8">Whole body</tissue>
    </source>
</reference>